<gene>
    <name evidence="2" type="ORF">QRX50_15005</name>
</gene>
<dbReference type="KEGG" id="acab:QRX50_15005"/>
<keyword evidence="3" id="KW-1185">Reference proteome</keyword>
<feature type="transmembrane region" description="Helical" evidence="1">
    <location>
        <begin position="6"/>
        <end position="31"/>
    </location>
</feature>
<dbReference type="RefSeq" id="WP_285972554.1">
    <property type="nucleotide sequence ID" value="NZ_CP127294.1"/>
</dbReference>
<accession>A0A9Y2IP79</accession>
<keyword evidence="1" id="KW-0472">Membrane</keyword>
<name>A0A9Y2IP79_9PSEU</name>
<evidence type="ECO:0000313" key="2">
    <source>
        <dbReference type="EMBL" id="WIX81973.1"/>
    </source>
</evidence>
<evidence type="ECO:0000313" key="3">
    <source>
        <dbReference type="Proteomes" id="UP001236014"/>
    </source>
</evidence>
<keyword evidence="1" id="KW-0812">Transmembrane</keyword>
<organism evidence="2 3">
    <name type="scientific">Amycolatopsis carbonis</name>
    <dbReference type="NCBI Taxonomy" id="715471"/>
    <lineage>
        <taxon>Bacteria</taxon>
        <taxon>Bacillati</taxon>
        <taxon>Actinomycetota</taxon>
        <taxon>Actinomycetes</taxon>
        <taxon>Pseudonocardiales</taxon>
        <taxon>Pseudonocardiaceae</taxon>
        <taxon>Amycolatopsis</taxon>
    </lineage>
</organism>
<proteinExistence type="predicted"/>
<dbReference type="EMBL" id="CP127294">
    <property type="protein sequence ID" value="WIX81973.1"/>
    <property type="molecule type" value="Genomic_DNA"/>
</dbReference>
<protein>
    <submittedName>
        <fullName evidence="2">Uncharacterized protein</fullName>
    </submittedName>
</protein>
<sequence length="164" mass="18166">MGSQVTATWISAIGSAGSLLGFASYVWIMLLNRKDQPEIRQQEQAHSVSAWLDEGTRRDRAEDYVVCVHNGGDSPAFDCTVTVRRPDEDTPHRLRLAIIPPGSTAVRGLPFGHEQLPADDLYSTAAVPGLAFTDSHGGHWDRDSEGLLTRTDRRTLRGRWRSRA</sequence>
<reference evidence="2 3" key="1">
    <citation type="submission" date="2023-06" db="EMBL/GenBank/DDBJ databases">
        <authorList>
            <person name="Oyuntsetseg B."/>
            <person name="Kim S.B."/>
        </authorList>
    </citation>
    <scope>NUCLEOTIDE SEQUENCE [LARGE SCALE GENOMIC DNA]</scope>
    <source>
        <strain evidence="2 3">2-15</strain>
    </source>
</reference>
<keyword evidence="1" id="KW-1133">Transmembrane helix</keyword>
<dbReference type="AlphaFoldDB" id="A0A9Y2IP79"/>
<evidence type="ECO:0000256" key="1">
    <source>
        <dbReference type="SAM" id="Phobius"/>
    </source>
</evidence>
<dbReference type="Proteomes" id="UP001236014">
    <property type="component" value="Chromosome"/>
</dbReference>